<dbReference type="InterPro" id="IPR011662">
    <property type="entry name" value="Secretin/TonB_short_N"/>
</dbReference>
<dbReference type="EMBL" id="QFPX01000009">
    <property type="protein sequence ID" value="PZQ54244.1"/>
    <property type="molecule type" value="Genomic_DNA"/>
</dbReference>
<accession>A0A2W5NMR7</accession>
<evidence type="ECO:0000256" key="7">
    <source>
        <dbReference type="ARBA" id="ARBA00023004"/>
    </source>
</evidence>
<evidence type="ECO:0000256" key="8">
    <source>
        <dbReference type="ARBA" id="ARBA00023077"/>
    </source>
</evidence>
<evidence type="ECO:0000313" key="17">
    <source>
        <dbReference type="Proteomes" id="UP000249082"/>
    </source>
</evidence>
<evidence type="ECO:0000256" key="1">
    <source>
        <dbReference type="ARBA" id="ARBA00004571"/>
    </source>
</evidence>
<dbReference type="Gene3D" id="2.170.130.10">
    <property type="entry name" value="TonB-dependent receptor, plug domain"/>
    <property type="match status" value="1"/>
</dbReference>
<evidence type="ECO:0000256" key="9">
    <source>
        <dbReference type="ARBA" id="ARBA00023136"/>
    </source>
</evidence>
<keyword evidence="10 11" id="KW-0998">Cell outer membrane</keyword>
<feature type="signal peptide" evidence="14">
    <location>
        <begin position="1"/>
        <end position="29"/>
    </location>
</feature>
<evidence type="ECO:0000259" key="15">
    <source>
        <dbReference type="SMART" id="SM00965"/>
    </source>
</evidence>
<keyword evidence="2 11" id="KW-0813">Transport</keyword>
<feature type="short sequence motif" description="TonB C-terminal box" evidence="12">
    <location>
        <begin position="991"/>
        <end position="1008"/>
    </location>
</feature>
<evidence type="ECO:0000256" key="3">
    <source>
        <dbReference type="ARBA" id="ARBA00022452"/>
    </source>
</evidence>
<evidence type="ECO:0000256" key="13">
    <source>
        <dbReference type="RuleBase" id="RU003357"/>
    </source>
</evidence>
<gene>
    <name evidence="16" type="ORF">DI555_12435</name>
</gene>
<dbReference type="AlphaFoldDB" id="A0A2W5NMR7"/>
<keyword evidence="5 11" id="KW-0812">Transmembrane</keyword>
<dbReference type="InterPro" id="IPR000531">
    <property type="entry name" value="Beta-barrel_TonB"/>
</dbReference>
<keyword evidence="7" id="KW-0408">Iron</keyword>
<dbReference type="PANTHER" id="PTHR40980:SF3">
    <property type="entry name" value="TONB-DEPENDENT RECEPTOR-LIKE BETA-BARREL DOMAIN-CONTAINING PROTEIN"/>
    <property type="match status" value="1"/>
</dbReference>
<dbReference type="GO" id="GO:0006826">
    <property type="term" value="P:iron ion transport"/>
    <property type="evidence" value="ECO:0007669"/>
    <property type="project" value="UniProtKB-KW"/>
</dbReference>
<keyword evidence="4" id="KW-0410">Iron transport</keyword>
<dbReference type="Proteomes" id="UP000249082">
    <property type="component" value="Unassembled WGS sequence"/>
</dbReference>
<dbReference type="PROSITE" id="PS52016">
    <property type="entry name" value="TONB_DEPENDENT_REC_3"/>
    <property type="match status" value="1"/>
</dbReference>
<organism evidence="16 17">
    <name type="scientific">Novosphingobium pentaromativorans</name>
    <dbReference type="NCBI Taxonomy" id="205844"/>
    <lineage>
        <taxon>Bacteria</taxon>
        <taxon>Pseudomonadati</taxon>
        <taxon>Pseudomonadota</taxon>
        <taxon>Alphaproteobacteria</taxon>
        <taxon>Sphingomonadales</taxon>
        <taxon>Sphingomonadaceae</taxon>
        <taxon>Novosphingobium</taxon>
    </lineage>
</organism>
<keyword evidence="16" id="KW-0675">Receptor</keyword>
<dbReference type="InterPro" id="IPR010104">
    <property type="entry name" value="TonB_rcpt_bac"/>
</dbReference>
<dbReference type="InterPro" id="IPR010917">
    <property type="entry name" value="TonB_rcpt_CS"/>
</dbReference>
<comment type="caution">
    <text evidence="16">The sequence shown here is derived from an EMBL/GenBank/DDBJ whole genome shotgun (WGS) entry which is preliminary data.</text>
</comment>
<keyword evidence="8 13" id="KW-0798">TonB box</keyword>
<dbReference type="CDD" id="cd01347">
    <property type="entry name" value="ligand_gated_channel"/>
    <property type="match status" value="1"/>
</dbReference>
<dbReference type="SUPFAM" id="SSF56935">
    <property type="entry name" value="Porins"/>
    <property type="match status" value="1"/>
</dbReference>
<evidence type="ECO:0000313" key="16">
    <source>
        <dbReference type="EMBL" id="PZQ54244.1"/>
    </source>
</evidence>
<evidence type="ECO:0000256" key="11">
    <source>
        <dbReference type="PROSITE-ProRule" id="PRU01360"/>
    </source>
</evidence>
<keyword evidence="4" id="KW-0406">Ion transport</keyword>
<evidence type="ECO:0000256" key="4">
    <source>
        <dbReference type="ARBA" id="ARBA00022496"/>
    </source>
</evidence>
<keyword evidence="9 11" id="KW-0472">Membrane</keyword>
<dbReference type="InterPro" id="IPR036942">
    <property type="entry name" value="Beta-barrel_TonB_sf"/>
</dbReference>
<protein>
    <submittedName>
        <fullName evidence="16">TonB-dependent receptor</fullName>
    </submittedName>
</protein>
<comment type="similarity">
    <text evidence="11 13">Belongs to the TonB-dependent receptor family.</text>
</comment>
<dbReference type="PROSITE" id="PS01156">
    <property type="entry name" value="TONB_DEPENDENT_REC_2"/>
    <property type="match status" value="1"/>
</dbReference>
<evidence type="ECO:0000256" key="5">
    <source>
        <dbReference type="ARBA" id="ARBA00022692"/>
    </source>
</evidence>
<feature type="domain" description="Secretin/TonB short N-terminal" evidence="15">
    <location>
        <begin position="56"/>
        <end position="107"/>
    </location>
</feature>
<comment type="subcellular location">
    <subcellularLocation>
        <location evidence="1 11">Cell outer membrane</location>
        <topology evidence="1 11">Multi-pass membrane protein</topology>
    </subcellularLocation>
</comment>
<name>A0A2W5NMR7_9SPHN</name>
<keyword evidence="6 14" id="KW-0732">Signal</keyword>
<dbReference type="Pfam" id="PF07715">
    <property type="entry name" value="Plug"/>
    <property type="match status" value="1"/>
</dbReference>
<dbReference type="InterPro" id="IPR039426">
    <property type="entry name" value="TonB-dep_rcpt-like"/>
</dbReference>
<evidence type="ECO:0000256" key="14">
    <source>
        <dbReference type="SAM" id="SignalP"/>
    </source>
</evidence>
<proteinExistence type="inferred from homology"/>
<dbReference type="Gene3D" id="2.40.170.20">
    <property type="entry name" value="TonB-dependent receptor, beta-barrel domain"/>
    <property type="match status" value="1"/>
</dbReference>
<dbReference type="Gene3D" id="3.55.50.30">
    <property type="match status" value="1"/>
</dbReference>
<evidence type="ECO:0000256" key="10">
    <source>
        <dbReference type="ARBA" id="ARBA00023237"/>
    </source>
</evidence>
<feature type="chain" id="PRO_5015991738" evidence="14">
    <location>
        <begin position="30"/>
        <end position="1008"/>
    </location>
</feature>
<dbReference type="SMART" id="SM00965">
    <property type="entry name" value="STN"/>
    <property type="match status" value="1"/>
</dbReference>
<dbReference type="NCBIfam" id="TIGR01782">
    <property type="entry name" value="TonB-Xanth-Caul"/>
    <property type="match status" value="1"/>
</dbReference>
<dbReference type="InterPro" id="IPR037066">
    <property type="entry name" value="Plug_dom_sf"/>
</dbReference>
<dbReference type="InterPro" id="IPR012910">
    <property type="entry name" value="Plug_dom"/>
</dbReference>
<dbReference type="Pfam" id="PF00593">
    <property type="entry name" value="TonB_dep_Rec_b-barrel"/>
    <property type="match status" value="1"/>
</dbReference>
<dbReference type="GO" id="GO:0009279">
    <property type="term" value="C:cell outer membrane"/>
    <property type="evidence" value="ECO:0007669"/>
    <property type="project" value="UniProtKB-SubCell"/>
</dbReference>
<evidence type="ECO:0000256" key="2">
    <source>
        <dbReference type="ARBA" id="ARBA00022448"/>
    </source>
</evidence>
<keyword evidence="3 11" id="KW-1134">Transmembrane beta strand</keyword>
<reference evidence="16 17" key="1">
    <citation type="submission" date="2017-08" db="EMBL/GenBank/DDBJ databases">
        <title>Infants hospitalized years apart are colonized by the same room-sourced microbial strains.</title>
        <authorList>
            <person name="Brooks B."/>
            <person name="Olm M.R."/>
            <person name="Firek B.A."/>
            <person name="Baker R."/>
            <person name="Thomas B.C."/>
            <person name="Morowitz M.J."/>
            <person name="Banfield J.F."/>
        </authorList>
    </citation>
    <scope>NUCLEOTIDE SEQUENCE [LARGE SCALE GENOMIC DNA]</scope>
    <source>
        <strain evidence="16">S2_005_002_R2_33</strain>
    </source>
</reference>
<sequence length="1008" mass="109974">MTSFKRQLCRTAALALVLSGASLATSAYAQSRQVHLAIAAQPMDRALEQLARQSGQDILFTRDAVARLNTPALSGEFDAETAVRRLIAGTSLTVVRDRSGALIVRPLAAAAAKTPEITTGEPAPASEIVVTAPFSDGVERSLGVKRNADSIADAVVAADIGKLPAFNVAEALQRVPGVTIVREAGEGQFISVRGLGPNFQAVTFDGMPLAYNENIRNSGQSGRQFRLQVLPATLIDSVVVIKSPTADLVESGIGSTVDIRLIKPLDRESFVAANAYAGYEERTDTVNPNGTISAGWRNEDKTFGVLAGLSYSRRKVQFDRLRMGWQDAEVEGLGTLRVPGDAQPYLETEDRERISAVVGLQWRPSSNFEIDVDGLFSQFNNETTERRLTYYIPSQLSRLDLSTAVVEDGRLVAGTIRGARVRNYSEYMDQSHQNLQLNTTFKLDLGDWHIEPRVSYARASSDLDTPIQRVQYRTANGRGGNLTFDFSGDVLNKGRVTSLYTDLDLTDPSLMPFESFAVRPINSIDEDKSFILNVSRQMNFDVGGIRLSKLRFGGQVSDRYRDYQRRDRNNATLRDGFTRTDAFLQYPVPGNAFDQSILNRQPWTNVDWGLFNQAYTLGSEYDGVSPGASDLEPTAADLQNSYRIGEKIQALYGRIDFESDVGDVPVSGNFGLRYVRTETDVRGTTIAPVADGAGGVTTEVLPTTTRATYAEFLPSANAMFKFSDNVQLRLGVARTMTRPSLSELRNSINTNSVTVTSIYNQGAAALEDPTLNLQGSGGNPNLRPYTSWNFDASFEWYFDTFGAFTVAAFHKDISNYIASDFETRTLAFAVNDGSTLPVDILVATPTNVGDAAISGVEFGYTNKLPFGLGVTATATFATSKLELNTTGVGIQSAGIQGVSDVSYSITPFFETGPFEINVSYTYRSNYMTDSGANVTSLPSPEDVVAYYQKGFGIVDLGASYKIRPNVEMFMQAVNVLDERQVSFAGSESEVSEIHTFGRTVNFGVRAKF</sequence>
<dbReference type="PANTHER" id="PTHR40980">
    <property type="entry name" value="PLUG DOMAIN-CONTAINING PROTEIN"/>
    <property type="match status" value="1"/>
</dbReference>
<evidence type="ECO:0000256" key="12">
    <source>
        <dbReference type="PROSITE-ProRule" id="PRU10144"/>
    </source>
</evidence>
<evidence type="ECO:0000256" key="6">
    <source>
        <dbReference type="ARBA" id="ARBA00022729"/>
    </source>
</evidence>